<sequence length="295" mass="34399">MGKYSLLKGKVRRLKILKVDKEKDQNKKTEDCDFIESIWGLFIEMLGGFILITAAICKFVYEFVLSLFTFGLLQTKLLKGTPFVCYIGNVKVKGKLENVAFNNGDYVEMVVKQIDKNKYQAYAVRFPKYHALFFPKGVGLSTLQLLKYCMFGVGSIILCTDGFIFISVLFNHEWDSLEVIEITKTSCIGFVAFVFFFFFVFGGRLTFICNRIYATLGYPKPWLHNSWYEEFLFSKMNRRRDPELFDDPQTPEFQKIRNKDIQPSANYYCRTPIIPSWVNIIDESKYDVQITNHLK</sequence>
<gene>
    <name evidence="2" type="ORF">GA0061081_102365</name>
</gene>
<proteinExistence type="predicted"/>
<organism evidence="2 3">
    <name type="scientific">Gilliamella bombicola</name>
    <dbReference type="NCBI Taxonomy" id="1798182"/>
    <lineage>
        <taxon>Bacteria</taxon>
        <taxon>Pseudomonadati</taxon>
        <taxon>Pseudomonadota</taxon>
        <taxon>Gammaproteobacteria</taxon>
        <taxon>Orbales</taxon>
        <taxon>Orbaceae</taxon>
        <taxon>Gilliamella</taxon>
    </lineage>
</organism>
<evidence type="ECO:0000313" key="2">
    <source>
        <dbReference type="EMBL" id="SCB92737.1"/>
    </source>
</evidence>
<feature type="transmembrane region" description="Helical" evidence="1">
    <location>
        <begin position="145"/>
        <end position="170"/>
    </location>
</feature>
<protein>
    <submittedName>
        <fullName evidence="2">Uncharacterized protein</fullName>
    </submittedName>
</protein>
<keyword evidence="3" id="KW-1185">Reference proteome</keyword>
<dbReference type="OrthoDB" id="7066143at2"/>
<reference evidence="3" key="1">
    <citation type="submission" date="2016-08" db="EMBL/GenBank/DDBJ databases">
        <authorList>
            <person name="Varghese N."/>
            <person name="Submissions Spin"/>
        </authorList>
    </citation>
    <scope>NUCLEOTIDE SEQUENCE [LARGE SCALE GENOMIC DNA]</scope>
    <source>
        <strain evidence="3">R-53248</strain>
    </source>
</reference>
<dbReference type="Proteomes" id="UP000199670">
    <property type="component" value="Unassembled WGS sequence"/>
</dbReference>
<feature type="transmembrane region" description="Helical" evidence="1">
    <location>
        <begin position="49"/>
        <end position="73"/>
    </location>
</feature>
<evidence type="ECO:0000313" key="3">
    <source>
        <dbReference type="Proteomes" id="UP000199670"/>
    </source>
</evidence>
<dbReference type="STRING" id="1798182.GA0061081_102365"/>
<dbReference type="EMBL" id="FMAQ01000002">
    <property type="protein sequence ID" value="SCB92737.1"/>
    <property type="molecule type" value="Genomic_DNA"/>
</dbReference>
<evidence type="ECO:0000256" key="1">
    <source>
        <dbReference type="SAM" id="Phobius"/>
    </source>
</evidence>
<accession>A0A1C4ADW0</accession>
<dbReference type="RefSeq" id="WP_091347220.1">
    <property type="nucleotide sequence ID" value="NZ_FMAQ01000002.1"/>
</dbReference>
<keyword evidence="1" id="KW-0812">Transmembrane</keyword>
<keyword evidence="1" id="KW-1133">Transmembrane helix</keyword>
<feature type="transmembrane region" description="Helical" evidence="1">
    <location>
        <begin position="182"/>
        <end position="201"/>
    </location>
</feature>
<name>A0A1C4ADW0_9GAMM</name>
<dbReference type="AlphaFoldDB" id="A0A1C4ADW0"/>
<keyword evidence="1" id="KW-0472">Membrane</keyword>